<dbReference type="InterPro" id="IPR001519">
    <property type="entry name" value="Ferritin"/>
</dbReference>
<evidence type="ECO:0000256" key="3">
    <source>
        <dbReference type="ARBA" id="ARBA00022434"/>
    </source>
</evidence>
<dbReference type="SUPFAM" id="SSF47240">
    <property type="entry name" value="Ferritin-like"/>
    <property type="match status" value="1"/>
</dbReference>
<evidence type="ECO:0000313" key="12">
    <source>
        <dbReference type="Proteomes" id="UP000183967"/>
    </source>
</evidence>
<comment type="catalytic activity">
    <reaction evidence="7 9">
        <text>4 Fe(2+) + O2 + 6 H2O = 4 iron(III) oxide-hydroxide + 12 H(+)</text>
        <dbReference type="Rhea" id="RHEA:11972"/>
        <dbReference type="ChEBI" id="CHEBI:15377"/>
        <dbReference type="ChEBI" id="CHEBI:15378"/>
        <dbReference type="ChEBI" id="CHEBI:15379"/>
        <dbReference type="ChEBI" id="CHEBI:29033"/>
        <dbReference type="ChEBI" id="CHEBI:78619"/>
        <dbReference type="EC" id="1.16.3.2"/>
    </reaction>
</comment>
<name>A0A1M5W2S6_9FIRM</name>
<keyword evidence="3 9" id="KW-0409">Iron storage</keyword>
<dbReference type="InterPro" id="IPR009078">
    <property type="entry name" value="Ferritin-like_SF"/>
</dbReference>
<dbReference type="GO" id="GO:0006879">
    <property type="term" value="P:intracellular iron ion homeostasis"/>
    <property type="evidence" value="ECO:0007669"/>
    <property type="project" value="UniProtKB-KW"/>
</dbReference>
<dbReference type="Pfam" id="PF00210">
    <property type="entry name" value="Ferritin"/>
    <property type="match status" value="1"/>
</dbReference>
<proteinExistence type="inferred from homology"/>
<dbReference type="EC" id="1.16.3.2" evidence="9"/>
<dbReference type="GO" id="GO:0042802">
    <property type="term" value="F:identical protein binding"/>
    <property type="evidence" value="ECO:0007669"/>
    <property type="project" value="UniProtKB-ARBA"/>
</dbReference>
<comment type="function">
    <text evidence="1 9">Iron-storage protein.</text>
</comment>
<dbReference type="EMBL" id="FQXO01000084">
    <property type="protein sequence ID" value="SHH81738.1"/>
    <property type="molecule type" value="Genomic_DNA"/>
</dbReference>
<keyword evidence="12" id="KW-1185">Reference proteome</keyword>
<evidence type="ECO:0000256" key="8">
    <source>
        <dbReference type="PIRSR" id="PIRSR601519-1"/>
    </source>
</evidence>
<evidence type="ECO:0000256" key="1">
    <source>
        <dbReference type="ARBA" id="ARBA00002485"/>
    </source>
</evidence>
<dbReference type="PANTHER" id="PTHR11431:SF127">
    <property type="entry name" value="BACTERIAL NON-HEME FERRITIN"/>
    <property type="match status" value="1"/>
</dbReference>
<dbReference type="CDD" id="cd01055">
    <property type="entry name" value="Nonheme_Ferritin"/>
    <property type="match status" value="1"/>
</dbReference>
<protein>
    <recommendedName>
        <fullName evidence="9">Ferritin</fullName>
        <ecNumber evidence="9">1.16.3.2</ecNumber>
    </recommendedName>
</protein>
<feature type="binding site" evidence="8">
    <location>
        <position position="53"/>
    </location>
    <ligand>
        <name>Fe cation</name>
        <dbReference type="ChEBI" id="CHEBI:24875"/>
        <label>1</label>
    </ligand>
</feature>
<dbReference type="PROSITE" id="PS50905">
    <property type="entry name" value="FERRITIN_LIKE"/>
    <property type="match status" value="1"/>
</dbReference>
<dbReference type="GO" id="GO:0008198">
    <property type="term" value="F:ferrous iron binding"/>
    <property type="evidence" value="ECO:0007669"/>
    <property type="project" value="TreeGrafter"/>
</dbReference>
<evidence type="ECO:0000259" key="10">
    <source>
        <dbReference type="PROSITE" id="PS50905"/>
    </source>
</evidence>
<evidence type="ECO:0000256" key="7">
    <source>
        <dbReference type="ARBA" id="ARBA00048035"/>
    </source>
</evidence>
<dbReference type="InterPro" id="IPR008331">
    <property type="entry name" value="Ferritin_DPS_dom"/>
</dbReference>
<gene>
    <name evidence="11" type="ORF">SAMN02745135_02260</name>
</gene>
<dbReference type="GO" id="GO:0008199">
    <property type="term" value="F:ferric iron binding"/>
    <property type="evidence" value="ECO:0007669"/>
    <property type="project" value="InterPro"/>
</dbReference>
<evidence type="ECO:0000256" key="5">
    <source>
        <dbReference type="ARBA" id="ARBA00023002"/>
    </source>
</evidence>
<evidence type="ECO:0000256" key="9">
    <source>
        <dbReference type="RuleBase" id="RU361145"/>
    </source>
</evidence>
<feature type="binding site" evidence="8">
    <location>
        <position position="17"/>
    </location>
    <ligand>
        <name>Fe cation</name>
        <dbReference type="ChEBI" id="CHEBI:24875"/>
        <label>1</label>
    </ligand>
</feature>
<keyword evidence="4 8" id="KW-0479">Metal-binding</keyword>
<sequence>MLSERLLKELNEQVKYELYSAHYYLAMAAYCAEQDLDGFANFFKIQAEEEKFHAMKFFDFINEMDGRVTIQALEEPKNNYESLVDVFKSALEHEKFVTRRIYKLMDIATEEKEHATISLLKWFVDEQIEEENSMKAILKKLERLGDNSHGIYMLDEELAQRTFTPPVE</sequence>
<evidence type="ECO:0000313" key="11">
    <source>
        <dbReference type="EMBL" id="SHH81738.1"/>
    </source>
</evidence>
<dbReference type="Proteomes" id="UP000183967">
    <property type="component" value="Unassembled WGS sequence"/>
</dbReference>
<keyword evidence="6 8" id="KW-0408">Iron</keyword>
<keyword evidence="5" id="KW-0560">Oxidoreductase</keyword>
<dbReference type="InterPro" id="IPR041719">
    <property type="entry name" value="Ferritin_prok"/>
</dbReference>
<feature type="binding site" evidence="8">
    <location>
        <position position="50"/>
    </location>
    <ligand>
        <name>Fe cation</name>
        <dbReference type="ChEBI" id="CHEBI:24875"/>
        <label>1</label>
    </ligand>
</feature>
<organism evidence="11 12">
    <name type="scientific">Caloranaerobacter azorensis DSM 13643</name>
    <dbReference type="NCBI Taxonomy" id="1121264"/>
    <lineage>
        <taxon>Bacteria</taxon>
        <taxon>Bacillati</taxon>
        <taxon>Bacillota</taxon>
        <taxon>Tissierellia</taxon>
        <taxon>Tissierellales</taxon>
        <taxon>Thermohalobacteraceae</taxon>
        <taxon>Caloranaerobacter</taxon>
    </lineage>
</organism>
<feature type="binding site" evidence="8">
    <location>
        <position position="94"/>
    </location>
    <ligand>
        <name>Fe cation</name>
        <dbReference type="ChEBI" id="CHEBI:24875"/>
        <label>1</label>
    </ligand>
</feature>
<comment type="subcellular location">
    <subcellularLocation>
        <location evidence="9">Cytoplasm</location>
    </subcellularLocation>
</comment>
<comment type="similarity">
    <text evidence="2 9">Belongs to the ferritin family. Prokaryotic subfamily.</text>
</comment>
<dbReference type="InterPro" id="IPR009040">
    <property type="entry name" value="Ferritin-like_diiron"/>
</dbReference>
<dbReference type="GO" id="GO:0004322">
    <property type="term" value="F:ferroxidase activity"/>
    <property type="evidence" value="ECO:0007669"/>
    <property type="project" value="TreeGrafter"/>
</dbReference>
<dbReference type="OrthoDB" id="9801481at2"/>
<reference evidence="12" key="1">
    <citation type="submission" date="2016-11" db="EMBL/GenBank/DDBJ databases">
        <authorList>
            <person name="Varghese N."/>
            <person name="Submissions S."/>
        </authorList>
    </citation>
    <scope>NUCLEOTIDE SEQUENCE [LARGE SCALE GENOMIC DNA]</scope>
    <source>
        <strain evidence="12">DSM 13643</strain>
    </source>
</reference>
<dbReference type="RefSeq" id="WP_073197706.1">
    <property type="nucleotide sequence ID" value="NZ_FQXO01000084.1"/>
</dbReference>
<dbReference type="InterPro" id="IPR012347">
    <property type="entry name" value="Ferritin-like"/>
</dbReference>
<dbReference type="FunFam" id="1.20.1260.10:FF:000001">
    <property type="entry name" value="Non-heme ferritin"/>
    <property type="match status" value="1"/>
</dbReference>
<evidence type="ECO:0000256" key="2">
    <source>
        <dbReference type="ARBA" id="ARBA00006950"/>
    </source>
</evidence>
<dbReference type="AlphaFoldDB" id="A0A1M5W2S6"/>
<dbReference type="GO" id="GO:0006826">
    <property type="term" value="P:iron ion transport"/>
    <property type="evidence" value="ECO:0007669"/>
    <property type="project" value="InterPro"/>
</dbReference>
<dbReference type="PANTHER" id="PTHR11431">
    <property type="entry name" value="FERRITIN"/>
    <property type="match status" value="1"/>
</dbReference>
<feature type="binding site" evidence="8">
    <location>
        <position position="127"/>
    </location>
    <ligand>
        <name>Fe cation</name>
        <dbReference type="ChEBI" id="CHEBI:24875"/>
        <label>1</label>
    </ligand>
</feature>
<keyword evidence="9" id="KW-0963">Cytoplasm</keyword>
<evidence type="ECO:0000256" key="6">
    <source>
        <dbReference type="ARBA" id="ARBA00023004"/>
    </source>
</evidence>
<accession>A0A1M5W2S6</accession>
<evidence type="ECO:0000256" key="4">
    <source>
        <dbReference type="ARBA" id="ARBA00022723"/>
    </source>
</evidence>
<dbReference type="Gene3D" id="1.20.1260.10">
    <property type="match status" value="1"/>
</dbReference>
<dbReference type="GO" id="GO:0005829">
    <property type="term" value="C:cytosol"/>
    <property type="evidence" value="ECO:0007669"/>
    <property type="project" value="TreeGrafter"/>
</dbReference>
<feature type="domain" description="Ferritin-like diiron" evidence="10">
    <location>
        <begin position="1"/>
        <end position="145"/>
    </location>
</feature>